<keyword evidence="3" id="KW-0805">Transcription regulation</keyword>
<dbReference type="Gene3D" id="1.10.10.10">
    <property type="entry name" value="Winged helix-like DNA-binding domain superfamily/Winged helix DNA-binding domain"/>
    <property type="match status" value="1"/>
</dbReference>
<dbReference type="GO" id="GO:0003700">
    <property type="term" value="F:DNA-binding transcription factor activity"/>
    <property type="evidence" value="ECO:0007669"/>
    <property type="project" value="InterPro"/>
</dbReference>
<feature type="region of interest" description="Disordered" evidence="8">
    <location>
        <begin position="1"/>
        <end position="39"/>
    </location>
</feature>
<evidence type="ECO:0000259" key="9">
    <source>
        <dbReference type="SMART" id="SM00415"/>
    </source>
</evidence>
<sequence length="346" mass="39047">MMNPVSSRAPSKVNAKHDSSNSEEYEESEESHSPTLTPPKTHAVFVSKLYSMLHDPDVQNLISWCDTDDIIRVSNPSKFSQHVLPRYFKHNNWQSFVRQLNMYGFSKVNDIVHSTLCQDSQAWEFRHPHFKRGSVHDLAKIKRKSVRSLRGMAPLHVSALEDSSSEYHCSPANHMCRHMSQRVALIAQNCQNLRNDLTHIKHIVHNQQTAIASMLSILRASLTTPAPPSANSTTTTQFYPNNVSMASPLEKLVELERRFRALEEYTQVFMKGSPHTQPCISMTPPPPPIPSPSAHITPTMQSSGPNQIPPYLNEHDKEKCTDSAVMRLRTGSHLLNPVNPDPTKHA</sequence>
<keyword evidence="11" id="KW-1185">Reference proteome</keyword>
<dbReference type="PANTHER" id="PTHR10015">
    <property type="entry name" value="HEAT SHOCK TRANSCRIPTION FACTOR"/>
    <property type="match status" value="1"/>
</dbReference>
<dbReference type="GO" id="GO:0043565">
    <property type="term" value="F:sequence-specific DNA binding"/>
    <property type="evidence" value="ECO:0007669"/>
    <property type="project" value="InterPro"/>
</dbReference>
<protein>
    <submittedName>
        <fullName evidence="10">Dihydroxyacetone partial</fullName>
    </submittedName>
</protein>
<keyword evidence="5" id="KW-0804">Transcription</keyword>
<accession>A0A068S5L4</accession>
<evidence type="ECO:0000256" key="3">
    <source>
        <dbReference type="ARBA" id="ARBA00023015"/>
    </source>
</evidence>
<dbReference type="SUPFAM" id="SSF46785">
    <property type="entry name" value="Winged helix' DNA-binding domain"/>
    <property type="match status" value="1"/>
</dbReference>
<evidence type="ECO:0000313" key="11">
    <source>
        <dbReference type="Proteomes" id="UP000027586"/>
    </source>
</evidence>
<dbReference type="PANTHER" id="PTHR10015:SF427">
    <property type="entry name" value="HEAT SHOCK FACTOR PROTEIN"/>
    <property type="match status" value="1"/>
</dbReference>
<dbReference type="VEuPathDB" id="FungiDB:LCOR_08248.1"/>
<evidence type="ECO:0000256" key="6">
    <source>
        <dbReference type="ARBA" id="ARBA00023242"/>
    </source>
</evidence>
<evidence type="ECO:0000256" key="4">
    <source>
        <dbReference type="ARBA" id="ARBA00023125"/>
    </source>
</evidence>
<evidence type="ECO:0000256" key="5">
    <source>
        <dbReference type="ARBA" id="ARBA00023163"/>
    </source>
</evidence>
<dbReference type="InterPro" id="IPR036388">
    <property type="entry name" value="WH-like_DNA-bd_sf"/>
</dbReference>
<dbReference type="OrthoDB" id="60033at2759"/>
<dbReference type="SMART" id="SM00415">
    <property type="entry name" value="HSF"/>
    <property type="match status" value="1"/>
</dbReference>
<dbReference type="PRINTS" id="PR00056">
    <property type="entry name" value="HSFDOMAIN"/>
</dbReference>
<evidence type="ECO:0000256" key="1">
    <source>
        <dbReference type="ARBA" id="ARBA00004123"/>
    </source>
</evidence>
<keyword evidence="6" id="KW-0539">Nucleus</keyword>
<dbReference type="Pfam" id="PF00447">
    <property type="entry name" value="HSF_DNA-bind"/>
    <property type="match status" value="1"/>
</dbReference>
<gene>
    <name evidence="10" type="ORF">LCOR_08248.1</name>
</gene>
<dbReference type="Proteomes" id="UP000027586">
    <property type="component" value="Unassembled WGS sequence"/>
</dbReference>
<dbReference type="InterPro" id="IPR036390">
    <property type="entry name" value="WH_DNA-bd_sf"/>
</dbReference>
<comment type="similarity">
    <text evidence="2 7">Belongs to the HSF family.</text>
</comment>
<name>A0A068S5L4_9FUNG</name>
<dbReference type="AlphaFoldDB" id="A0A068S5L4"/>
<evidence type="ECO:0000256" key="2">
    <source>
        <dbReference type="ARBA" id="ARBA00006403"/>
    </source>
</evidence>
<dbReference type="GO" id="GO:0005634">
    <property type="term" value="C:nucleus"/>
    <property type="evidence" value="ECO:0007669"/>
    <property type="project" value="UniProtKB-SubCell"/>
</dbReference>
<dbReference type="EMBL" id="CBTN010000045">
    <property type="protein sequence ID" value="CDH57290.1"/>
    <property type="molecule type" value="Genomic_DNA"/>
</dbReference>
<comment type="subcellular location">
    <subcellularLocation>
        <location evidence="1">Nucleus</location>
    </subcellularLocation>
</comment>
<evidence type="ECO:0000313" key="10">
    <source>
        <dbReference type="EMBL" id="CDH57290.1"/>
    </source>
</evidence>
<organism evidence="10 11">
    <name type="scientific">Lichtheimia corymbifera JMRC:FSU:9682</name>
    <dbReference type="NCBI Taxonomy" id="1263082"/>
    <lineage>
        <taxon>Eukaryota</taxon>
        <taxon>Fungi</taxon>
        <taxon>Fungi incertae sedis</taxon>
        <taxon>Mucoromycota</taxon>
        <taxon>Mucoromycotina</taxon>
        <taxon>Mucoromycetes</taxon>
        <taxon>Mucorales</taxon>
        <taxon>Lichtheimiaceae</taxon>
        <taxon>Lichtheimia</taxon>
    </lineage>
</organism>
<dbReference type="InterPro" id="IPR000232">
    <property type="entry name" value="HSF_DNA-bd"/>
</dbReference>
<reference evidence="10" key="1">
    <citation type="submission" date="2013-08" db="EMBL/GenBank/DDBJ databases">
        <title>Gene expansion shapes genome architecture in the human pathogen Lichtheimia corymbifera: an evolutionary genomics analysis in the ancient terrestrial Mucorales (Mucoromycotina).</title>
        <authorList>
            <person name="Schwartze V.U."/>
            <person name="Winter S."/>
            <person name="Shelest E."/>
            <person name="Marcet-Houben M."/>
            <person name="Horn F."/>
            <person name="Wehner S."/>
            <person name="Hoffmann K."/>
            <person name="Riege K."/>
            <person name="Sammeth M."/>
            <person name="Nowrousian M."/>
            <person name="Valiante V."/>
            <person name="Linde J."/>
            <person name="Jacobsen I.D."/>
            <person name="Marz M."/>
            <person name="Brakhage A.A."/>
            <person name="Gabaldon T."/>
            <person name="Bocker S."/>
            <person name="Voigt K."/>
        </authorList>
    </citation>
    <scope>NUCLEOTIDE SEQUENCE [LARGE SCALE GENOMIC DNA]</scope>
    <source>
        <strain evidence="10">FSU 9682</strain>
    </source>
</reference>
<keyword evidence="4" id="KW-0238">DNA-binding</keyword>
<comment type="caution">
    <text evidence="10">The sequence shown here is derived from an EMBL/GenBank/DDBJ whole genome shotgun (WGS) entry which is preliminary data.</text>
</comment>
<evidence type="ECO:0000256" key="7">
    <source>
        <dbReference type="RuleBase" id="RU004020"/>
    </source>
</evidence>
<dbReference type="STRING" id="1263082.A0A068S5L4"/>
<evidence type="ECO:0000256" key="8">
    <source>
        <dbReference type="SAM" id="MobiDB-lite"/>
    </source>
</evidence>
<feature type="domain" description="HSF-type DNA-binding" evidence="9">
    <location>
        <begin position="41"/>
        <end position="144"/>
    </location>
</feature>
<dbReference type="FunFam" id="1.10.10.10:FF:000027">
    <property type="entry name" value="Heat shock transcription factor 1"/>
    <property type="match status" value="1"/>
</dbReference>
<proteinExistence type="inferred from homology"/>